<dbReference type="AlphaFoldDB" id="A0A382X9S2"/>
<gene>
    <name evidence="1" type="ORF">METZ01_LOCUS420666</name>
</gene>
<evidence type="ECO:0000313" key="1">
    <source>
        <dbReference type="EMBL" id="SVD67812.1"/>
    </source>
</evidence>
<accession>A0A382X9S2</accession>
<reference evidence="1" key="1">
    <citation type="submission" date="2018-05" db="EMBL/GenBank/DDBJ databases">
        <authorList>
            <person name="Lanie J.A."/>
            <person name="Ng W.-L."/>
            <person name="Kazmierczak K.M."/>
            <person name="Andrzejewski T.M."/>
            <person name="Davidsen T.M."/>
            <person name="Wayne K.J."/>
            <person name="Tettelin H."/>
            <person name="Glass J.I."/>
            <person name="Rusch D."/>
            <person name="Podicherti R."/>
            <person name="Tsui H.-C.T."/>
            <person name="Winkler M.E."/>
        </authorList>
    </citation>
    <scope>NUCLEOTIDE SEQUENCE</scope>
</reference>
<name>A0A382X9S2_9ZZZZ</name>
<sequence>VSYLWREVSNDNWWRIQTSDPRVKKKLNRRENAHLVVLCLNHPMEVYRLQYYSPQKAKQSFQRLTSQKLKKDAENGVFYAESYPILHQNEEDGVSK</sequence>
<dbReference type="EMBL" id="UINC01166065">
    <property type="protein sequence ID" value="SVD67812.1"/>
    <property type="molecule type" value="Genomic_DNA"/>
</dbReference>
<feature type="non-terminal residue" evidence="1">
    <location>
        <position position="1"/>
    </location>
</feature>
<proteinExistence type="predicted"/>
<organism evidence="1">
    <name type="scientific">marine metagenome</name>
    <dbReference type="NCBI Taxonomy" id="408172"/>
    <lineage>
        <taxon>unclassified sequences</taxon>
        <taxon>metagenomes</taxon>
        <taxon>ecological metagenomes</taxon>
    </lineage>
</organism>
<protein>
    <submittedName>
        <fullName evidence="1">Uncharacterized protein</fullName>
    </submittedName>
</protein>